<dbReference type="AlphaFoldDB" id="A0A420WLB2"/>
<gene>
    <name evidence="1" type="ORF">DES40_1024</name>
</gene>
<evidence type="ECO:0000313" key="1">
    <source>
        <dbReference type="EMBL" id="RKQ71696.1"/>
    </source>
</evidence>
<dbReference type="Proteomes" id="UP000282211">
    <property type="component" value="Unassembled WGS sequence"/>
</dbReference>
<protein>
    <submittedName>
        <fullName evidence="1">Uncharacterized protein</fullName>
    </submittedName>
</protein>
<dbReference type="EMBL" id="RBII01000001">
    <property type="protein sequence ID" value="RKQ71696.1"/>
    <property type="molecule type" value="Genomic_DNA"/>
</dbReference>
<accession>A0A420WLB2</accession>
<comment type="caution">
    <text evidence="1">The sequence shown here is derived from an EMBL/GenBank/DDBJ whole genome shotgun (WGS) entry which is preliminary data.</text>
</comment>
<sequence length="123" mass="13747">MILRFPKILSVVMMTFIVSFAFILAPAMCANTCGLTEDPCISTKALTDVEPHKNPETKQYPAEDLPTQEIEQFTHNCFGCHVQVISQNILSDKRIYSPMRLSASLVSDIERAPPISLLRPPRA</sequence>
<organism evidence="1 2">
    <name type="scientific">Litorimonas taeanensis</name>
    <dbReference type="NCBI Taxonomy" id="568099"/>
    <lineage>
        <taxon>Bacteria</taxon>
        <taxon>Pseudomonadati</taxon>
        <taxon>Pseudomonadota</taxon>
        <taxon>Alphaproteobacteria</taxon>
        <taxon>Maricaulales</taxon>
        <taxon>Robiginitomaculaceae</taxon>
    </lineage>
</organism>
<evidence type="ECO:0000313" key="2">
    <source>
        <dbReference type="Proteomes" id="UP000282211"/>
    </source>
</evidence>
<dbReference type="InParanoid" id="A0A420WLB2"/>
<proteinExistence type="predicted"/>
<dbReference type="RefSeq" id="WP_121099449.1">
    <property type="nucleotide sequence ID" value="NZ_RBII01000001.1"/>
</dbReference>
<name>A0A420WLB2_9PROT</name>
<keyword evidence="2" id="KW-1185">Reference proteome</keyword>
<reference evidence="1 2" key="1">
    <citation type="submission" date="2018-10" db="EMBL/GenBank/DDBJ databases">
        <title>Genomic Encyclopedia of Type Strains, Phase IV (KMG-IV): sequencing the most valuable type-strain genomes for metagenomic binning, comparative biology and taxonomic classification.</title>
        <authorList>
            <person name="Goeker M."/>
        </authorList>
    </citation>
    <scope>NUCLEOTIDE SEQUENCE [LARGE SCALE GENOMIC DNA]</scope>
    <source>
        <strain evidence="1 2">DSM 22008</strain>
    </source>
</reference>